<dbReference type="SMART" id="SM00353">
    <property type="entry name" value="HLH"/>
    <property type="match status" value="1"/>
</dbReference>
<dbReference type="PROSITE" id="PS50888">
    <property type="entry name" value="BHLH"/>
    <property type="match status" value="1"/>
</dbReference>
<evidence type="ECO:0000256" key="2">
    <source>
        <dbReference type="ARBA" id="ARBA00023125"/>
    </source>
</evidence>
<comment type="caution">
    <text evidence="6">The sequence shown here is derived from an EMBL/GenBank/DDBJ whole genome shotgun (WGS) entry which is preliminary data.</text>
</comment>
<proteinExistence type="predicted"/>
<feature type="region of interest" description="Disordered" evidence="4">
    <location>
        <begin position="176"/>
        <end position="202"/>
    </location>
</feature>
<dbReference type="InterPro" id="IPR011598">
    <property type="entry name" value="bHLH_dom"/>
</dbReference>
<dbReference type="PANTHER" id="PTHR45855">
    <property type="entry name" value="TRANSCRIPTION FACTOR PIF1-RELATED"/>
    <property type="match status" value="1"/>
</dbReference>
<dbReference type="Proteomes" id="UP000729402">
    <property type="component" value="Unassembled WGS sequence"/>
</dbReference>
<keyword evidence="1" id="KW-0805">Transcription regulation</keyword>
<reference evidence="6" key="1">
    <citation type="journal article" date="2021" name="bioRxiv">
        <title>Whole Genome Assembly and Annotation of Northern Wild Rice, Zizania palustris L., Supports a Whole Genome Duplication in the Zizania Genus.</title>
        <authorList>
            <person name="Haas M."/>
            <person name="Kono T."/>
            <person name="Macchietto M."/>
            <person name="Millas R."/>
            <person name="McGilp L."/>
            <person name="Shao M."/>
            <person name="Duquette J."/>
            <person name="Hirsch C.N."/>
            <person name="Kimball J."/>
        </authorList>
    </citation>
    <scope>NUCLEOTIDE SEQUENCE</scope>
    <source>
        <tissue evidence="6">Fresh leaf tissue</tissue>
    </source>
</reference>
<keyword evidence="2" id="KW-0238">DNA-binding</keyword>
<feature type="compositionally biased region" description="Low complexity" evidence="4">
    <location>
        <begin position="349"/>
        <end position="361"/>
    </location>
</feature>
<feature type="domain" description="BHLH" evidence="5">
    <location>
        <begin position="198"/>
        <end position="247"/>
    </location>
</feature>
<dbReference type="InterPro" id="IPR031066">
    <property type="entry name" value="bHLH_ALC-like_plant"/>
</dbReference>
<evidence type="ECO:0000313" key="6">
    <source>
        <dbReference type="EMBL" id="KAG8049169.1"/>
    </source>
</evidence>
<organism evidence="6 7">
    <name type="scientific">Zizania palustris</name>
    <name type="common">Northern wild rice</name>
    <dbReference type="NCBI Taxonomy" id="103762"/>
    <lineage>
        <taxon>Eukaryota</taxon>
        <taxon>Viridiplantae</taxon>
        <taxon>Streptophyta</taxon>
        <taxon>Embryophyta</taxon>
        <taxon>Tracheophyta</taxon>
        <taxon>Spermatophyta</taxon>
        <taxon>Magnoliopsida</taxon>
        <taxon>Liliopsida</taxon>
        <taxon>Poales</taxon>
        <taxon>Poaceae</taxon>
        <taxon>BOP clade</taxon>
        <taxon>Oryzoideae</taxon>
        <taxon>Oryzeae</taxon>
        <taxon>Zizaniinae</taxon>
        <taxon>Zizania</taxon>
    </lineage>
</organism>
<evidence type="ECO:0000256" key="1">
    <source>
        <dbReference type="ARBA" id="ARBA00023015"/>
    </source>
</evidence>
<dbReference type="PANTHER" id="PTHR45855:SF24">
    <property type="entry name" value="HELIX-LOOP-HELIX DNA-BINDING DOMAIN CONTAINING PROTEIN, EXPRESSED"/>
    <property type="match status" value="1"/>
</dbReference>
<dbReference type="AlphaFoldDB" id="A0A8J5RN84"/>
<reference evidence="6" key="2">
    <citation type="submission" date="2021-02" db="EMBL/GenBank/DDBJ databases">
        <authorList>
            <person name="Kimball J.A."/>
            <person name="Haas M.W."/>
            <person name="Macchietto M."/>
            <person name="Kono T."/>
            <person name="Duquette J."/>
            <person name="Shao M."/>
        </authorList>
    </citation>
    <scope>NUCLEOTIDE SEQUENCE</scope>
    <source>
        <tissue evidence="6">Fresh leaf tissue</tissue>
    </source>
</reference>
<dbReference type="OrthoDB" id="695860at2759"/>
<sequence>MSRQEAAGPAGAGQFIAAADYSGEPATAAADNFSDDMMLRDDDNFDFSSDNLFELMCQGGGRPDAGLEQPPVMSSCLRLSPAPAPAPAPPSPDHHHHSYYAAAAAAPSEEEMAAWLYVIVSGDDGGDNFAGHQLRRPEADDGRREALPEKTSTEDRARELRELIKDTAIDDSCEKKTLPSAAGAGAGAGAGSRTRHLHSAGVHNLTEKRRRLKITEKLKTLQQLVPGCDKTDQASTLDQTIMYMKSLQDQVNTMSVVGSGMAPGPQPAMYPQYLPPTTPTPTMPLALGLVLAAVPPPTMAPFGAMLPYPHYPAVLLPPPATLYRPAAAATAQSVARAAGGGGSHRRHGSSSGCRSKSSSSHQLRQIH</sequence>
<evidence type="ECO:0000259" key="5">
    <source>
        <dbReference type="PROSITE" id="PS50888"/>
    </source>
</evidence>
<name>A0A8J5RN84_ZIZPA</name>
<feature type="region of interest" description="Disordered" evidence="4">
    <location>
        <begin position="334"/>
        <end position="367"/>
    </location>
</feature>
<dbReference type="GO" id="GO:0046983">
    <property type="term" value="F:protein dimerization activity"/>
    <property type="evidence" value="ECO:0007669"/>
    <property type="project" value="InterPro"/>
</dbReference>
<keyword evidence="7" id="KW-1185">Reference proteome</keyword>
<gene>
    <name evidence="6" type="ORF">GUJ93_ZPchr0009g143</name>
</gene>
<evidence type="ECO:0000256" key="3">
    <source>
        <dbReference type="ARBA" id="ARBA00023163"/>
    </source>
</evidence>
<dbReference type="GO" id="GO:0003677">
    <property type="term" value="F:DNA binding"/>
    <property type="evidence" value="ECO:0007669"/>
    <property type="project" value="UniProtKB-KW"/>
</dbReference>
<evidence type="ECO:0000256" key="4">
    <source>
        <dbReference type="SAM" id="MobiDB-lite"/>
    </source>
</evidence>
<dbReference type="GO" id="GO:0005634">
    <property type="term" value="C:nucleus"/>
    <property type="evidence" value="ECO:0007669"/>
    <property type="project" value="TreeGrafter"/>
</dbReference>
<feature type="region of interest" description="Disordered" evidence="4">
    <location>
        <begin position="128"/>
        <end position="157"/>
    </location>
</feature>
<protein>
    <recommendedName>
        <fullName evidence="5">BHLH domain-containing protein</fullName>
    </recommendedName>
</protein>
<accession>A0A8J5RN84</accession>
<dbReference type="EMBL" id="JAAALK010000289">
    <property type="protein sequence ID" value="KAG8049169.1"/>
    <property type="molecule type" value="Genomic_DNA"/>
</dbReference>
<dbReference type="Pfam" id="PF00010">
    <property type="entry name" value="HLH"/>
    <property type="match status" value="1"/>
</dbReference>
<evidence type="ECO:0000313" key="7">
    <source>
        <dbReference type="Proteomes" id="UP000729402"/>
    </source>
</evidence>
<feature type="compositionally biased region" description="Basic and acidic residues" evidence="4">
    <location>
        <begin position="135"/>
        <end position="157"/>
    </location>
</feature>
<keyword evidence="3" id="KW-0804">Transcription</keyword>